<dbReference type="EMBL" id="JAENGY010003363">
    <property type="protein sequence ID" value="KAG6941910.1"/>
    <property type="molecule type" value="Genomic_DNA"/>
</dbReference>
<accession>A0A8J5I8S6</accession>
<gene>
    <name evidence="1" type="ORF">JG688_00018412</name>
</gene>
<name>A0A8J5I8S6_9STRA</name>
<evidence type="ECO:0000313" key="1">
    <source>
        <dbReference type="EMBL" id="KAG6941910.1"/>
    </source>
</evidence>
<keyword evidence="2" id="KW-1185">Reference proteome</keyword>
<dbReference type="Proteomes" id="UP000709295">
    <property type="component" value="Unassembled WGS sequence"/>
</dbReference>
<evidence type="ECO:0000313" key="2">
    <source>
        <dbReference type="Proteomes" id="UP000709295"/>
    </source>
</evidence>
<proteinExistence type="predicted"/>
<reference evidence="1" key="1">
    <citation type="submission" date="2021-01" db="EMBL/GenBank/DDBJ databases">
        <title>Phytophthora aleatoria, a newly-described species from Pinus radiata is distinct from Phytophthora cactorum isolates based on comparative genomics.</title>
        <authorList>
            <person name="Mcdougal R."/>
            <person name="Panda P."/>
            <person name="Williams N."/>
            <person name="Studholme D.J."/>
        </authorList>
    </citation>
    <scope>NUCLEOTIDE SEQUENCE</scope>
    <source>
        <strain evidence="1">NZFS 4037</strain>
    </source>
</reference>
<comment type="caution">
    <text evidence="1">The sequence shown here is derived from an EMBL/GenBank/DDBJ whole genome shotgun (WGS) entry which is preliminary data.</text>
</comment>
<dbReference type="AlphaFoldDB" id="A0A8J5I8S6"/>
<organism evidence="1 2">
    <name type="scientific">Phytophthora aleatoria</name>
    <dbReference type="NCBI Taxonomy" id="2496075"/>
    <lineage>
        <taxon>Eukaryota</taxon>
        <taxon>Sar</taxon>
        <taxon>Stramenopiles</taxon>
        <taxon>Oomycota</taxon>
        <taxon>Peronosporomycetes</taxon>
        <taxon>Peronosporales</taxon>
        <taxon>Peronosporaceae</taxon>
        <taxon>Phytophthora</taxon>
    </lineage>
</organism>
<protein>
    <submittedName>
        <fullName evidence="1">Uncharacterized protein</fullName>
    </submittedName>
</protein>
<sequence length="96" mass="11216">MELPLQASRTHSRPIRFEQSVHSYLSGMCGRSFELVRPDSLSMEGWRLLQRGSRKSRAGSRLMMLTALSNMLRMTMLQLRRSKNLKSSVHWKPRLQ</sequence>